<sequence>MINKEKINMFSNTRAILLCAVSSLGSIVAVPAFAQDFITVASTTSTENSGLFGHILPLFSEETGIEVRVVAQGTGQALETGRRGDVDVVFVHARSAEEQFVAEGYGVARFDVMYNDFVIVGPDSDPADTRAAQNAMEAMTAIAQAGAAFASRGDDSGTHKAEQALWSAAGIVPEGAWYLETGSGMGATLNTAVQVPAYALTDRGTWLSFANRGDLTITYEGDPVLFNPYGVILVNPERHAHVKAQEGQAFIDWLVSDAGQQAIAAYQVGGNQLFFPNAQ</sequence>
<dbReference type="eggNOG" id="COG2998">
    <property type="taxonomic scope" value="Bacteria"/>
</dbReference>
<dbReference type="STRING" id="314232.SKA53_00744"/>
<dbReference type="InterPro" id="IPR024370">
    <property type="entry name" value="PBP_domain"/>
</dbReference>
<evidence type="ECO:0000259" key="2">
    <source>
        <dbReference type="Pfam" id="PF12849"/>
    </source>
</evidence>
<dbReference type="PANTHER" id="PTHR37945:SF1">
    <property type="entry name" value="EXTRACELLULAR TUNGSTATE BINDING PROTEIN"/>
    <property type="match status" value="1"/>
</dbReference>
<dbReference type="InterPro" id="IPR052738">
    <property type="entry name" value="ABC-Tungstate_binding"/>
</dbReference>
<evidence type="ECO:0000313" key="3">
    <source>
        <dbReference type="EMBL" id="EAQ05569.1"/>
    </source>
</evidence>
<dbReference type="Gene3D" id="3.40.190.10">
    <property type="entry name" value="Periplasmic binding protein-like II"/>
    <property type="match status" value="2"/>
</dbReference>
<feature type="signal peptide" evidence="1">
    <location>
        <begin position="1"/>
        <end position="34"/>
    </location>
</feature>
<organism evidence="3 4">
    <name type="scientific">Yoonia vestfoldensis SKA53</name>
    <dbReference type="NCBI Taxonomy" id="314232"/>
    <lineage>
        <taxon>Bacteria</taxon>
        <taxon>Pseudomonadati</taxon>
        <taxon>Pseudomonadota</taxon>
        <taxon>Alphaproteobacteria</taxon>
        <taxon>Rhodobacterales</taxon>
        <taxon>Paracoccaceae</taxon>
        <taxon>Yoonia</taxon>
    </lineage>
</organism>
<dbReference type="RefSeq" id="WP_007204109.1">
    <property type="nucleotide sequence ID" value="NZ_CH672414.1"/>
</dbReference>
<name>A3V8B7_9RHOB</name>
<protein>
    <submittedName>
        <fullName evidence="3">Molybdate or tungstate transport</fullName>
    </submittedName>
</protein>
<dbReference type="Proteomes" id="UP000004507">
    <property type="component" value="Unassembled WGS sequence"/>
</dbReference>
<feature type="chain" id="PRO_5002660892" evidence="1">
    <location>
        <begin position="35"/>
        <end position="279"/>
    </location>
</feature>
<dbReference type="PANTHER" id="PTHR37945">
    <property type="entry name" value="EXTRACELLULAR TUNGSTATE BINDING PROTEIN"/>
    <property type="match status" value="1"/>
</dbReference>
<dbReference type="HOGENOM" id="CLU_061511_0_0_5"/>
<keyword evidence="4" id="KW-1185">Reference proteome</keyword>
<dbReference type="SUPFAM" id="SSF53850">
    <property type="entry name" value="Periplasmic binding protein-like II"/>
    <property type="match status" value="1"/>
</dbReference>
<dbReference type="EMBL" id="AAMS01000008">
    <property type="protein sequence ID" value="EAQ05569.1"/>
    <property type="molecule type" value="Genomic_DNA"/>
</dbReference>
<evidence type="ECO:0000256" key="1">
    <source>
        <dbReference type="SAM" id="SignalP"/>
    </source>
</evidence>
<feature type="domain" description="PBP" evidence="2">
    <location>
        <begin position="40"/>
        <end position="257"/>
    </location>
</feature>
<keyword evidence="1" id="KW-0732">Signal</keyword>
<reference evidence="3 4" key="1">
    <citation type="submission" date="2006-01" db="EMBL/GenBank/DDBJ databases">
        <authorList>
            <person name="Hagstrom A."/>
            <person name="Ferriera S."/>
            <person name="Johnson J."/>
            <person name="Kravitz S."/>
            <person name="Halpern A."/>
            <person name="Remington K."/>
            <person name="Beeson K."/>
            <person name="Tran B."/>
            <person name="Rogers Y.-H."/>
            <person name="Friedman R."/>
            <person name="Venter J.C."/>
        </authorList>
    </citation>
    <scope>NUCLEOTIDE SEQUENCE [LARGE SCALE GENOMIC DNA]</scope>
    <source>
        <strain evidence="3 4">SKA53</strain>
    </source>
</reference>
<dbReference type="Pfam" id="PF12849">
    <property type="entry name" value="PBP_like_2"/>
    <property type="match status" value="1"/>
</dbReference>
<proteinExistence type="predicted"/>
<comment type="caution">
    <text evidence="3">The sequence shown here is derived from an EMBL/GenBank/DDBJ whole genome shotgun (WGS) entry which is preliminary data.</text>
</comment>
<accession>A3V8B7</accession>
<evidence type="ECO:0000313" key="4">
    <source>
        <dbReference type="Proteomes" id="UP000004507"/>
    </source>
</evidence>
<gene>
    <name evidence="3" type="ORF">SKA53_00744</name>
</gene>
<dbReference type="AlphaFoldDB" id="A3V8B7"/>